<evidence type="ECO:0000256" key="1">
    <source>
        <dbReference type="SAM" id="MobiDB-lite"/>
    </source>
</evidence>
<feature type="compositionally biased region" description="Basic residues" evidence="1">
    <location>
        <begin position="1"/>
        <end position="17"/>
    </location>
</feature>
<feature type="non-terminal residue" evidence="2">
    <location>
        <position position="291"/>
    </location>
</feature>
<feature type="region of interest" description="Disordered" evidence="1">
    <location>
        <begin position="206"/>
        <end position="291"/>
    </location>
</feature>
<evidence type="ECO:0000313" key="2">
    <source>
        <dbReference type="EMBL" id="CAA9269505.1"/>
    </source>
</evidence>
<keyword evidence="2" id="KW-0418">Kinase</keyword>
<feature type="region of interest" description="Disordered" evidence="1">
    <location>
        <begin position="1"/>
        <end position="193"/>
    </location>
</feature>
<dbReference type="EMBL" id="CADCTG010000232">
    <property type="protein sequence ID" value="CAA9269505.1"/>
    <property type="molecule type" value="Genomic_DNA"/>
</dbReference>
<feature type="compositionally biased region" description="Basic residues" evidence="1">
    <location>
        <begin position="109"/>
        <end position="127"/>
    </location>
</feature>
<protein>
    <submittedName>
        <fullName evidence="2">Phosphoribulokinase</fullName>
        <ecNumber evidence="2">2.7.1.19</ecNumber>
    </submittedName>
</protein>
<feature type="compositionally biased region" description="Basic residues" evidence="1">
    <location>
        <begin position="28"/>
        <end position="44"/>
    </location>
</feature>
<proteinExistence type="predicted"/>
<organism evidence="2">
    <name type="scientific">uncultured Acetobacteraceae bacterium</name>
    <dbReference type="NCBI Taxonomy" id="169975"/>
    <lineage>
        <taxon>Bacteria</taxon>
        <taxon>Pseudomonadati</taxon>
        <taxon>Pseudomonadota</taxon>
        <taxon>Alphaproteobacteria</taxon>
        <taxon>Acetobacterales</taxon>
        <taxon>Acetobacteraceae</taxon>
        <taxon>environmental samples</taxon>
    </lineage>
</organism>
<accession>A0A6J4J5L5</accession>
<name>A0A6J4J5L5_9PROT</name>
<feature type="non-terminal residue" evidence="2">
    <location>
        <position position="1"/>
    </location>
</feature>
<reference evidence="2" key="1">
    <citation type="submission" date="2020-02" db="EMBL/GenBank/DDBJ databases">
        <authorList>
            <person name="Meier V. D."/>
        </authorList>
    </citation>
    <scope>NUCLEOTIDE SEQUENCE</scope>
    <source>
        <strain evidence="2">AVDCRST_MAG08</strain>
    </source>
</reference>
<gene>
    <name evidence="2" type="ORF">AVDCRST_MAG08-3113</name>
</gene>
<keyword evidence="2" id="KW-0808">Transferase</keyword>
<sequence length="291" mass="33094">VGPAPHHLRHRLLRRRHHDGEADLRAHLPPRRHHRRLHRRRRVPPLRPGRDAPRRGRRRGLRQPALQPLRPGSEPAARTRSGVRRVRARRQRPHPPLRPRRARGGVVRHAPRHLHRVGVLRARHRPAVLRGPPRRGGDRHGRRRAPRRPQDRRGAGDQFGVDAEDPPRQGGARLQHRGGDGHHPPPDAGLHPLHLPAVHRNRRELPTRADGGHLEPFRGAVDTDGRRVDGGDPLQEPARHRLRLPGLDAPRQLDVAGEHHRHPRRQARPGDAAHLDADDPATHRPQAARVV</sequence>
<feature type="compositionally biased region" description="Basic and acidic residues" evidence="1">
    <location>
        <begin position="271"/>
        <end position="282"/>
    </location>
</feature>
<feature type="compositionally biased region" description="Basic and acidic residues" evidence="1">
    <location>
        <begin position="206"/>
        <end position="230"/>
    </location>
</feature>
<feature type="compositionally biased region" description="Low complexity" evidence="1">
    <location>
        <begin position="62"/>
        <end position="80"/>
    </location>
</feature>
<dbReference type="AlphaFoldDB" id="A0A6J4J5L5"/>
<dbReference type="EC" id="2.7.1.19" evidence="2"/>
<dbReference type="GO" id="GO:0008974">
    <property type="term" value="F:phosphoribulokinase activity"/>
    <property type="evidence" value="ECO:0007669"/>
    <property type="project" value="UniProtKB-EC"/>
</dbReference>
<feature type="compositionally biased region" description="Basic residues" evidence="1">
    <location>
        <begin position="81"/>
        <end position="103"/>
    </location>
</feature>